<dbReference type="SUPFAM" id="SSF56747">
    <property type="entry name" value="Prim-pol domain"/>
    <property type="match status" value="1"/>
</dbReference>
<dbReference type="SMART" id="SM00943">
    <property type="entry name" value="Prim-Pol"/>
    <property type="match status" value="1"/>
</dbReference>
<evidence type="ECO:0000313" key="3">
    <source>
        <dbReference type="Proteomes" id="UP001596303"/>
    </source>
</evidence>
<sequence>MLTGITALGIFAEHQPIYASHNIPTFPMNGKRPAVKGFTKAGSDLSHQWSLDFPEAEALAFMSGARTKIMPIDIDSPDEDLRRDTEKRYGPTPIMVRTPSGGTHLWYLHNGESRQIRPDPSVPVDILGTGGLVIAPPSMGTKGRYQFIRGGLADLHKLRPAANLDQQARQLIQQGGRNKALLDYLRNQARHADDLETLIDVAQTFADQHLDRTSGHAFTDAEIRNVAKSVHDWTQRKIGEGQYFVGTGRYFMEGHDKLNQVMALGPYACALFLRLKVRAGGLKSFQIANDMRHDMPDGVWPLRKMQDARKALTDAGIIKEKHRASSFYGTTVYEWA</sequence>
<gene>
    <name evidence="2" type="ORF">ACFQDM_13725</name>
</gene>
<accession>A0ABW1SC97</accession>
<evidence type="ECO:0000259" key="1">
    <source>
        <dbReference type="SMART" id="SM00943"/>
    </source>
</evidence>
<comment type="caution">
    <text evidence="2">The sequence shown here is derived from an EMBL/GenBank/DDBJ whole genome shotgun (WGS) entry which is preliminary data.</text>
</comment>
<dbReference type="RefSeq" id="WP_377379943.1">
    <property type="nucleotide sequence ID" value="NZ_JBHSSW010000025.1"/>
</dbReference>
<dbReference type="Proteomes" id="UP001596303">
    <property type="component" value="Unassembled WGS sequence"/>
</dbReference>
<protein>
    <submittedName>
        <fullName evidence="2">Bifunctional DNA primase/polymerase</fullName>
    </submittedName>
</protein>
<keyword evidence="3" id="KW-1185">Reference proteome</keyword>
<feature type="domain" description="DNA primase/polymerase bifunctional N-terminal" evidence="1">
    <location>
        <begin position="16"/>
        <end position="163"/>
    </location>
</feature>
<dbReference type="InterPro" id="IPR015330">
    <property type="entry name" value="DNA_primase/pol_bifunc_N"/>
</dbReference>
<evidence type="ECO:0000313" key="2">
    <source>
        <dbReference type="EMBL" id="MFC6199139.1"/>
    </source>
</evidence>
<dbReference type="EMBL" id="JBHSSW010000025">
    <property type="protein sequence ID" value="MFC6199139.1"/>
    <property type="molecule type" value="Genomic_DNA"/>
</dbReference>
<organism evidence="2 3">
    <name type="scientific">Ponticaulis profundi</name>
    <dbReference type="NCBI Taxonomy" id="2665222"/>
    <lineage>
        <taxon>Bacteria</taxon>
        <taxon>Pseudomonadati</taxon>
        <taxon>Pseudomonadota</taxon>
        <taxon>Alphaproteobacteria</taxon>
        <taxon>Hyphomonadales</taxon>
        <taxon>Hyphomonadaceae</taxon>
        <taxon>Ponticaulis</taxon>
    </lineage>
</organism>
<proteinExistence type="predicted"/>
<reference evidence="3" key="1">
    <citation type="journal article" date="2019" name="Int. J. Syst. Evol. Microbiol.">
        <title>The Global Catalogue of Microorganisms (GCM) 10K type strain sequencing project: providing services to taxonomists for standard genome sequencing and annotation.</title>
        <authorList>
            <consortium name="The Broad Institute Genomics Platform"/>
            <consortium name="The Broad Institute Genome Sequencing Center for Infectious Disease"/>
            <person name="Wu L."/>
            <person name="Ma J."/>
        </authorList>
    </citation>
    <scope>NUCLEOTIDE SEQUENCE [LARGE SCALE GENOMIC DNA]</scope>
    <source>
        <strain evidence="3">CGMCC-1.15741</strain>
    </source>
</reference>
<name>A0ABW1SC97_9PROT</name>
<dbReference type="Pfam" id="PF09250">
    <property type="entry name" value="Prim-Pol"/>
    <property type="match status" value="1"/>
</dbReference>